<gene>
    <name evidence="2" type="ORF">RHGRI_023865</name>
</gene>
<sequence>MSRPRFRARCFQTSSSAYNGRGRGTTGQSGSGNRFAILNASPPQLLFAVNFHRHHVCGYATEKTIS</sequence>
<feature type="region of interest" description="Disordered" evidence="1">
    <location>
        <begin position="14"/>
        <end position="34"/>
    </location>
</feature>
<proteinExistence type="predicted"/>
<name>A0AAV6JCD1_9ERIC</name>
<evidence type="ECO:0000256" key="1">
    <source>
        <dbReference type="SAM" id="MobiDB-lite"/>
    </source>
</evidence>
<evidence type="ECO:0000313" key="3">
    <source>
        <dbReference type="Proteomes" id="UP000823749"/>
    </source>
</evidence>
<evidence type="ECO:0008006" key="4">
    <source>
        <dbReference type="Google" id="ProtNLM"/>
    </source>
</evidence>
<dbReference type="EMBL" id="JACTNZ010000008">
    <property type="protein sequence ID" value="KAG5536224.1"/>
    <property type="molecule type" value="Genomic_DNA"/>
</dbReference>
<protein>
    <recommendedName>
        <fullName evidence="4">Ribosomal protein L2</fullName>
    </recommendedName>
</protein>
<accession>A0AAV6JCD1</accession>
<comment type="caution">
    <text evidence="2">The sequence shown here is derived from an EMBL/GenBank/DDBJ whole genome shotgun (WGS) entry which is preliminary data.</text>
</comment>
<evidence type="ECO:0000313" key="2">
    <source>
        <dbReference type="EMBL" id="KAG5536224.1"/>
    </source>
</evidence>
<organism evidence="2 3">
    <name type="scientific">Rhododendron griersonianum</name>
    <dbReference type="NCBI Taxonomy" id="479676"/>
    <lineage>
        <taxon>Eukaryota</taxon>
        <taxon>Viridiplantae</taxon>
        <taxon>Streptophyta</taxon>
        <taxon>Embryophyta</taxon>
        <taxon>Tracheophyta</taxon>
        <taxon>Spermatophyta</taxon>
        <taxon>Magnoliopsida</taxon>
        <taxon>eudicotyledons</taxon>
        <taxon>Gunneridae</taxon>
        <taxon>Pentapetalae</taxon>
        <taxon>asterids</taxon>
        <taxon>Ericales</taxon>
        <taxon>Ericaceae</taxon>
        <taxon>Ericoideae</taxon>
        <taxon>Rhodoreae</taxon>
        <taxon>Rhododendron</taxon>
    </lineage>
</organism>
<dbReference type="Proteomes" id="UP000823749">
    <property type="component" value="Chromosome 8"/>
</dbReference>
<feature type="compositionally biased region" description="Gly residues" evidence="1">
    <location>
        <begin position="21"/>
        <end position="30"/>
    </location>
</feature>
<reference evidence="2" key="1">
    <citation type="submission" date="2020-08" db="EMBL/GenBank/DDBJ databases">
        <title>Plant Genome Project.</title>
        <authorList>
            <person name="Zhang R.-G."/>
        </authorList>
    </citation>
    <scope>NUCLEOTIDE SEQUENCE</scope>
    <source>
        <strain evidence="2">WSP0</strain>
        <tissue evidence="2">Leaf</tissue>
    </source>
</reference>
<dbReference type="AlphaFoldDB" id="A0AAV6JCD1"/>
<keyword evidence="3" id="KW-1185">Reference proteome</keyword>